<evidence type="ECO:0000313" key="1">
    <source>
        <dbReference type="EMBL" id="EFH41811.1"/>
    </source>
</evidence>
<accession>D7MTH8</accession>
<keyword evidence="2" id="KW-1185">Reference proteome</keyword>
<dbReference type="AlphaFoldDB" id="D7MTH8"/>
<sequence length="52" mass="5892">MASVFNPYRVTFGFKFSTCSLKLLSSHVKPKGHDLFSFQCGLLIQNQHSLCK</sequence>
<evidence type="ECO:0000313" key="2">
    <source>
        <dbReference type="Proteomes" id="UP000008694"/>
    </source>
</evidence>
<proteinExistence type="predicted"/>
<dbReference type="Gramene" id="scaffold_800973.1">
    <property type="protein sequence ID" value="scaffold_800973.1"/>
    <property type="gene ID" value="scaffold_800973.1"/>
</dbReference>
<organism evidence="2">
    <name type="scientific">Arabidopsis lyrata subsp. lyrata</name>
    <name type="common">Lyre-leaved rock-cress</name>
    <dbReference type="NCBI Taxonomy" id="81972"/>
    <lineage>
        <taxon>Eukaryota</taxon>
        <taxon>Viridiplantae</taxon>
        <taxon>Streptophyta</taxon>
        <taxon>Embryophyta</taxon>
        <taxon>Tracheophyta</taxon>
        <taxon>Spermatophyta</taxon>
        <taxon>Magnoliopsida</taxon>
        <taxon>eudicotyledons</taxon>
        <taxon>Gunneridae</taxon>
        <taxon>Pentapetalae</taxon>
        <taxon>rosids</taxon>
        <taxon>malvids</taxon>
        <taxon>Brassicales</taxon>
        <taxon>Brassicaceae</taxon>
        <taxon>Camelineae</taxon>
        <taxon>Arabidopsis</taxon>
    </lineage>
</organism>
<name>D7MTH8_ARALL</name>
<dbReference type="Proteomes" id="UP000008694">
    <property type="component" value="Unassembled WGS sequence"/>
</dbReference>
<reference evidence="2" key="1">
    <citation type="journal article" date="2011" name="Nat. Genet.">
        <title>The Arabidopsis lyrata genome sequence and the basis of rapid genome size change.</title>
        <authorList>
            <person name="Hu T.T."/>
            <person name="Pattyn P."/>
            <person name="Bakker E.G."/>
            <person name="Cao J."/>
            <person name="Cheng J.-F."/>
            <person name="Clark R.M."/>
            <person name="Fahlgren N."/>
            <person name="Fawcett J.A."/>
            <person name="Grimwood J."/>
            <person name="Gundlach H."/>
            <person name="Haberer G."/>
            <person name="Hollister J.D."/>
            <person name="Ossowski S."/>
            <person name="Ottilar R.P."/>
            <person name="Salamov A.A."/>
            <person name="Schneeberger K."/>
            <person name="Spannagl M."/>
            <person name="Wang X."/>
            <person name="Yang L."/>
            <person name="Nasrallah M.E."/>
            <person name="Bergelson J."/>
            <person name="Carrington J.C."/>
            <person name="Gaut B.S."/>
            <person name="Schmutz J."/>
            <person name="Mayer K.F.X."/>
            <person name="Van de Peer Y."/>
            <person name="Grigoriev I.V."/>
            <person name="Nordborg M."/>
            <person name="Weigel D."/>
            <person name="Guo Y.-L."/>
        </authorList>
    </citation>
    <scope>NUCLEOTIDE SEQUENCE [LARGE SCALE GENOMIC DNA]</scope>
    <source>
        <strain evidence="2">cv. MN47</strain>
    </source>
</reference>
<gene>
    <name evidence="1" type="ORF">ARALYDRAFT_917573</name>
</gene>
<dbReference type="HOGENOM" id="CLU_3089966_0_0_1"/>
<dbReference type="EMBL" id="GL348720">
    <property type="protein sequence ID" value="EFH41811.1"/>
    <property type="molecule type" value="Genomic_DNA"/>
</dbReference>
<protein>
    <submittedName>
        <fullName evidence="1">Predicted protein</fullName>
    </submittedName>
</protein>